<reference evidence="1 2" key="1">
    <citation type="submission" date="2018-06" db="EMBL/GenBank/DDBJ databases">
        <authorList>
            <consortium name="Pathogen Informatics"/>
            <person name="Doyle S."/>
        </authorList>
    </citation>
    <scope>NUCLEOTIDE SEQUENCE [LARGE SCALE GENOMIC DNA]</scope>
    <source>
        <strain evidence="1 2">NCTC8258</strain>
    </source>
</reference>
<evidence type="ECO:0000313" key="1">
    <source>
        <dbReference type="EMBL" id="SUH15920.1"/>
    </source>
</evidence>
<organism evidence="1 2">
    <name type="scientific">Salmonella enterica I</name>
    <dbReference type="NCBI Taxonomy" id="59201"/>
    <lineage>
        <taxon>Bacteria</taxon>
        <taxon>Pseudomonadati</taxon>
        <taxon>Pseudomonadota</taxon>
        <taxon>Gammaproteobacteria</taxon>
        <taxon>Enterobacterales</taxon>
        <taxon>Enterobacteriaceae</taxon>
        <taxon>Salmonella</taxon>
    </lineage>
</organism>
<evidence type="ECO:0000313" key="2">
    <source>
        <dbReference type="Proteomes" id="UP000255509"/>
    </source>
</evidence>
<dbReference type="GO" id="GO:0005524">
    <property type="term" value="F:ATP binding"/>
    <property type="evidence" value="ECO:0007669"/>
    <property type="project" value="UniProtKB-KW"/>
</dbReference>
<name>A0A379W9K6_SALET</name>
<dbReference type="Proteomes" id="UP000255509">
    <property type="component" value="Unassembled WGS sequence"/>
</dbReference>
<dbReference type="Gene3D" id="3.40.50.300">
    <property type="entry name" value="P-loop containing nucleotide triphosphate hydrolases"/>
    <property type="match status" value="1"/>
</dbReference>
<gene>
    <name evidence="1" type="primary">sufC_2</name>
    <name evidence="1" type="ORF">NCTC8258_03659</name>
</gene>
<accession>A0A379W9K6</accession>
<proteinExistence type="predicted"/>
<keyword evidence="1" id="KW-0547">Nucleotide-binding</keyword>
<sequence length="87" mass="9875">MLSIKDLQVSVEEKAILRGLNLEIRPGEVHAIMGRTVPGKARSPPLWRDVKIMRSPAARLRSKVKICLNCRRRNGRAKGFLWPSSTR</sequence>
<protein>
    <submittedName>
        <fullName evidence="1">ABC transport ATP-binding subunit</fullName>
    </submittedName>
</protein>
<dbReference type="InterPro" id="IPR027417">
    <property type="entry name" value="P-loop_NTPase"/>
</dbReference>
<keyword evidence="1" id="KW-0067">ATP-binding</keyword>
<dbReference type="EMBL" id="UGXS01000004">
    <property type="protein sequence ID" value="SUH15920.1"/>
    <property type="molecule type" value="Genomic_DNA"/>
</dbReference>
<dbReference type="AlphaFoldDB" id="A0A379W9K6"/>
<dbReference type="SUPFAM" id="SSF52540">
    <property type="entry name" value="P-loop containing nucleoside triphosphate hydrolases"/>
    <property type="match status" value="1"/>
</dbReference>